<proteinExistence type="predicted"/>
<feature type="transmembrane region" description="Helical" evidence="2">
    <location>
        <begin position="40"/>
        <end position="60"/>
    </location>
</feature>
<evidence type="ECO:0000313" key="5">
    <source>
        <dbReference type="EMBL" id="PLW40084.1"/>
    </source>
</evidence>
<reference evidence="7 8" key="1">
    <citation type="submission" date="2017-11" db="EMBL/GenBank/DDBJ databases">
        <title>De novo assembly and phasing of dikaryotic genomes from two isolates of Puccinia coronata f. sp. avenae, the causal agent of oat crown rust.</title>
        <authorList>
            <person name="Miller M.E."/>
            <person name="Zhang Y."/>
            <person name="Omidvar V."/>
            <person name="Sperschneider J."/>
            <person name="Schwessinger B."/>
            <person name="Raley C."/>
            <person name="Palmer J.M."/>
            <person name="Garnica D."/>
            <person name="Upadhyaya N."/>
            <person name="Rathjen J."/>
            <person name="Taylor J.M."/>
            <person name="Park R.F."/>
            <person name="Dodds P.N."/>
            <person name="Hirsch C.D."/>
            <person name="Kianian S.F."/>
            <person name="Figueroa M."/>
        </authorList>
    </citation>
    <scope>NUCLEOTIDE SEQUENCE [LARGE SCALE GENOMIC DNA]</scope>
    <source>
        <strain evidence="4">12NC29</strain>
        <strain evidence="3">12SD80</strain>
    </source>
</reference>
<name>A0A2N5S6R5_9BASI</name>
<keyword evidence="2" id="KW-0812">Transmembrane</keyword>
<keyword evidence="7" id="KW-1185">Reference proteome</keyword>
<dbReference type="AlphaFoldDB" id="A0A2N5S6R5"/>
<evidence type="ECO:0000313" key="4">
    <source>
        <dbReference type="EMBL" id="PLW14279.1"/>
    </source>
</evidence>
<evidence type="ECO:0000313" key="7">
    <source>
        <dbReference type="Proteomes" id="UP000235388"/>
    </source>
</evidence>
<evidence type="ECO:0000256" key="1">
    <source>
        <dbReference type="SAM" id="MobiDB-lite"/>
    </source>
</evidence>
<gene>
    <name evidence="5" type="ORF">PCANC_16344</name>
    <name evidence="4" type="ORF">PCANC_19746</name>
    <name evidence="6" type="ORF">PCASD_03705</name>
    <name evidence="3" type="ORF">PCASD_22157</name>
</gene>
<dbReference type="EMBL" id="PGCI01001036">
    <property type="protein sequence ID" value="PLW08943.1"/>
    <property type="molecule type" value="Genomic_DNA"/>
</dbReference>
<keyword evidence="2" id="KW-1133">Transmembrane helix</keyword>
<organism evidence="3 8">
    <name type="scientific">Puccinia coronata f. sp. avenae</name>
    <dbReference type="NCBI Taxonomy" id="200324"/>
    <lineage>
        <taxon>Eukaryota</taxon>
        <taxon>Fungi</taxon>
        <taxon>Dikarya</taxon>
        <taxon>Basidiomycota</taxon>
        <taxon>Pucciniomycotina</taxon>
        <taxon>Pucciniomycetes</taxon>
        <taxon>Pucciniales</taxon>
        <taxon>Pucciniaceae</taxon>
        <taxon>Puccinia</taxon>
    </lineage>
</organism>
<dbReference type="EMBL" id="PGCJ01000186">
    <property type="protein sequence ID" value="PLW40084.1"/>
    <property type="molecule type" value="Genomic_DNA"/>
</dbReference>
<dbReference type="EMBL" id="PGCJ01000925">
    <property type="protein sequence ID" value="PLW14279.1"/>
    <property type="molecule type" value="Genomic_DNA"/>
</dbReference>
<evidence type="ECO:0000313" key="8">
    <source>
        <dbReference type="Proteomes" id="UP000235392"/>
    </source>
</evidence>
<accession>A0A2N5S6R5</accession>
<dbReference type="Proteomes" id="UP000235388">
    <property type="component" value="Unassembled WGS sequence"/>
</dbReference>
<protein>
    <submittedName>
        <fullName evidence="3">Uncharacterized protein</fullName>
    </submittedName>
</protein>
<evidence type="ECO:0000256" key="2">
    <source>
        <dbReference type="SAM" id="Phobius"/>
    </source>
</evidence>
<dbReference type="Proteomes" id="UP000235392">
    <property type="component" value="Unassembled WGS sequence"/>
</dbReference>
<evidence type="ECO:0000313" key="3">
    <source>
        <dbReference type="EMBL" id="PLW08943.1"/>
    </source>
</evidence>
<comment type="caution">
    <text evidence="3">The sequence shown here is derived from an EMBL/GenBank/DDBJ whole genome shotgun (WGS) entry which is preliminary data.</text>
</comment>
<keyword evidence="2" id="KW-0472">Membrane</keyword>
<evidence type="ECO:0000313" key="6">
    <source>
        <dbReference type="EMBL" id="PLW46653.1"/>
    </source>
</evidence>
<feature type="region of interest" description="Disordered" evidence="1">
    <location>
        <begin position="67"/>
        <end position="126"/>
    </location>
</feature>
<dbReference type="EMBL" id="PGCI01000037">
    <property type="protein sequence ID" value="PLW46653.1"/>
    <property type="molecule type" value="Genomic_DNA"/>
</dbReference>
<sequence>MYRRKVARSFLDGVQLFSVRPSQASVDTPILILNQPSASAMYSCLVTFAFLTYLSAVLGISPYTHSTSTGHNQVGSNGGHLSGERSKEWSMYGSGGNERSSTFPFSRAQRGKKKIGASPLGKGSKK</sequence>